<feature type="compositionally biased region" description="Polar residues" evidence="3">
    <location>
        <begin position="53"/>
        <end position="62"/>
    </location>
</feature>
<feature type="compositionally biased region" description="Low complexity" evidence="3">
    <location>
        <begin position="30"/>
        <end position="52"/>
    </location>
</feature>
<evidence type="ECO:0000313" key="6">
    <source>
        <dbReference type="EMBL" id="RKR94472.1"/>
    </source>
</evidence>
<evidence type="ECO:0000256" key="3">
    <source>
        <dbReference type="SAM" id="MobiDB-lite"/>
    </source>
</evidence>
<evidence type="ECO:0000313" key="7">
    <source>
        <dbReference type="Proteomes" id="UP000274762"/>
    </source>
</evidence>
<feature type="signal peptide" evidence="4">
    <location>
        <begin position="1"/>
        <end position="21"/>
    </location>
</feature>
<feature type="region of interest" description="Disordered" evidence="3">
    <location>
        <begin position="28"/>
        <end position="62"/>
    </location>
</feature>
<feature type="chain" id="PRO_5043163428" description="Low molecular weight antigen MTB12-like C-terminal domain-containing protein" evidence="4">
    <location>
        <begin position="22"/>
        <end position="172"/>
    </location>
</feature>
<evidence type="ECO:0000256" key="1">
    <source>
        <dbReference type="ARBA" id="ARBA00022729"/>
    </source>
</evidence>
<comment type="caution">
    <text evidence="6">The sequence shown here is derived from an EMBL/GenBank/DDBJ whole genome shotgun (WGS) entry which is preliminary data.</text>
</comment>
<dbReference type="Proteomes" id="UP000274762">
    <property type="component" value="Unassembled WGS sequence"/>
</dbReference>
<dbReference type="Pfam" id="PF26580">
    <property type="entry name" value="Mtb12_C"/>
    <property type="match status" value="1"/>
</dbReference>
<evidence type="ECO:0000256" key="2">
    <source>
        <dbReference type="ARBA" id="ARBA00093774"/>
    </source>
</evidence>
<gene>
    <name evidence="6" type="ORF">DFJ75_1268</name>
</gene>
<evidence type="ECO:0000259" key="5">
    <source>
        <dbReference type="Pfam" id="PF26580"/>
    </source>
</evidence>
<keyword evidence="1 4" id="KW-0732">Signal</keyword>
<evidence type="ECO:0000256" key="4">
    <source>
        <dbReference type="SAM" id="SignalP"/>
    </source>
</evidence>
<sequence>MNFRKSVAGIALVGLTVFGVAACSDDSESESASSTTASATSQSSADTSGTATESGSTLESSTAQEILRTVLTPETAPADSAKLVDSTDPSIGAQLTGLSRGFTTAGYTPDKFTVTTVTVNGENKATANVEVASPHTPQPVAMPIDYVYADGTWKLAGSSVTDLASMGSTHGG</sequence>
<dbReference type="AlphaFoldDB" id="A0A315SGB0"/>
<feature type="region of interest" description="Disordered" evidence="3">
    <location>
        <begin position="71"/>
        <end position="90"/>
    </location>
</feature>
<accession>A0A315SGB0</accession>
<dbReference type="PROSITE" id="PS51257">
    <property type="entry name" value="PROKAR_LIPOPROTEIN"/>
    <property type="match status" value="1"/>
</dbReference>
<organism evidence="6 7">
    <name type="scientific">Williamsia marianensis</name>
    <dbReference type="NCBI Taxonomy" id="85044"/>
    <lineage>
        <taxon>Bacteria</taxon>
        <taxon>Bacillati</taxon>
        <taxon>Actinomycetota</taxon>
        <taxon>Actinomycetes</taxon>
        <taxon>Mycobacteriales</taxon>
        <taxon>Nocardiaceae</taxon>
        <taxon>Williamsia</taxon>
    </lineage>
</organism>
<dbReference type="InterPro" id="IPR058644">
    <property type="entry name" value="Mtb12-like_C"/>
</dbReference>
<accession>A0A495K1U6</accession>
<dbReference type="RefSeq" id="WP_030164700.1">
    <property type="nucleotide sequence ID" value="NZ_CBCRXS010000006.1"/>
</dbReference>
<name>A0A315SGB0_WILMA</name>
<dbReference type="EMBL" id="RBKV01000001">
    <property type="protein sequence ID" value="RKR94472.1"/>
    <property type="molecule type" value="Genomic_DNA"/>
</dbReference>
<reference evidence="6 7" key="1">
    <citation type="submission" date="2018-10" db="EMBL/GenBank/DDBJ databases">
        <title>Sequencing the genomes of 1000 actinobacteria strains.</title>
        <authorList>
            <person name="Klenk H.-P."/>
        </authorList>
    </citation>
    <scope>NUCLEOTIDE SEQUENCE [LARGE SCALE GENOMIC DNA]</scope>
    <source>
        <strain evidence="6 7">DSM 44343</strain>
    </source>
</reference>
<proteinExistence type="inferred from homology"/>
<protein>
    <recommendedName>
        <fullName evidence="5">Low molecular weight antigen MTB12-like C-terminal domain-containing protein</fullName>
    </recommendedName>
</protein>
<feature type="domain" description="Low molecular weight antigen MTB12-like C-terminal" evidence="5">
    <location>
        <begin position="63"/>
        <end position="168"/>
    </location>
</feature>
<comment type="similarity">
    <text evidence="2">Belongs to the MTB12 family.</text>
</comment>